<dbReference type="InterPro" id="IPR016040">
    <property type="entry name" value="NAD(P)-bd_dom"/>
</dbReference>
<dbReference type="InterPro" id="IPR046346">
    <property type="entry name" value="Aminoacid_DH-like_N_sf"/>
</dbReference>
<keyword evidence="5" id="KW-1185">Reference proteome</keyword>
<evidence type="ECO:0000313" key="5">
    <source>
        <dbReference type="Proteomes" id="UP000187735"/>
    </source>
</evidence>
<evidence type="ECO:0000313" key="4">
    <source>
        <dbReference type="EMBL" id="APZ94236.1"/>
    </source>
</evidence>
<dbReference type="InterPro" id="IPR036291">
    <property type="entry name" value="NAD(P)-bd_dom_sf"/>
</dbReference>
<dbReference type="EMBL" id="CP017641">
    <property type="protein sequence ID" value="APZ94236.1"/>
    <property type="molecule type" value="Genomic_DNA"/>
</dbReference>
<evidence type="ECO:0000256" key="1">
    <source>
        <dbReference type="ARBA" id="ARBA00023002"/>
    </source>
</evidence>
<evidence type="ECO:0000259" key="3">
    <source>
        <dbReference type="Pfam" id="PF13460"/>
    </source>
</evidence>
<dbReference type="STRING" id="1891926.Fuma_03860"/>
<reference evidence="4 5" key="1">
    <citation type="journal article" date="2016" name="Front. Microbiol.">
        <title>Fuerstia marisgermanicae gen. nov., sp. nov., an Unusual Member of the Phylum Planctomycetes from the German Wadden Sea.</title>
        <authorList>
            <person name="Kohn T."/>
            <person name="Heuer A."/>
            <person name="Jogler M."/>
            <person name="Vollmers J."/>
            <person name="Boedeker C."/>
            <person name="Bunk B."/>
            <person name="Rast P."/>
            <person name="Borchert D."/>
            <person name="Glockner I."/>
            <person name="Freese H.M."/>
            <person name="Klenk H.P."/>
            <person name="Overmann J."/>
            <person name="Kaster A.K."/>
            <person name="Rohde M."/>
            <person name="Wiegand S."/>
            <person name="Jogler C."/>
        </authorList>
    </citation>
    <scope>NUCLEOTIDE SEQUENCE [LARGE SCALE GENOMIC DNA]</scope>
    <source>
        <strain evidence="4 5">NH11</strain>
    </source>
</reference>
<dbReference type="Pfam" id="PF09176">
    <property type="entry name" value="Mpt_N"/>
    <property type="match status" value="1"/>
</dbReference>
<dbReference type="KEGG" id="fmr:Fuma_03860"/>
<feature type="domain" description="NAD(P)-binding" evidence="3">
    <location>
        <begin position="124"/>
        <end position="198"/>
    </location>
</feature>
<proteinExistence type="predicted"/>
<dbReference type="InterPro" id="IPR037089">
    <property type="entry name" value="Methyl-teptahyd_DH_N_sf"/>
</dbReference>
<dbReference type="AlphaFoldDB" id="A0A1P8WJK5"/>
<accession>A0A1P8WJK5</accession>
<dbReference type="Proteomes" id="UP000187735">
    <property type="component" value="Chromosome"/>
</dbReference>
<dbReference type="GO" id="GO:0016491">
    <property type="term" value="F:oxidoreductase activity"/>
    <property type="evidence" value="ECO:0007669"/>
    <property type="project" value="UniProtKB-KW"/>
</dbReference>
<dbReference type="Pfam" id="PF13460">
    <property type="entry name" value="NAD_binding_10"/>
    <property type="match status" value="1"/>
</dbReference>
<dbReference type="Gene3D" id="3.40.50.720">
    <property type="entry name" value="NAD(P)-binding Rossmann-like Domain"/>
    <property type="match status" value="1"/>
</dbReference>
<protein>
    <submittedName>
        <fullName evidence="4">Bifunctional protein MdtA</fullName>
    </submittedName>
</protein>
<dbReference type="Gene3D" id="3.40.50.10280">
    <property type="entry name" value="Methylene-tetrahydromethanopterin dehydrogenase, N-terminal domain"/>
    <property type="match status" value="1"/>
</dbReference>
<dbReference type="RefSeq" id="WP_077025575.1">
    <property type="nucleotide sequence ID" value="NZ_CP017641.1"/>
</dbReference>
<dbReference type="InterPro" id="IPR015259">
    <property type="entry name" value="Methyl-teptahyd_DH_N"/>
</dbReference>
<dbReference type="SUPFAM" id="SSF51735">
    <property type="entry name" value="NAD(P)-binding Rossmann-fold domains"/>
    <property type="match status" value="1"/>
</dbReference>
<dbReference type="SUPFAM" id="SSF53223">
    <property type="entry name" value="Aminoacid dehydrogenase-like, N-terminal domain"/>
    <property type="match status" value="1"/>
</dbReference>
<gene>
    <name evidence="4" type="primary">mtdA</name>
    <name evidence="4" type="ORF">Fuma_03860</name>
</gene>
<organism evidence="4 5">
    <name type="scientific">Fuerstiella marisgermanici</name>
    <dbReference type="NCBI Taxonomy" id="1891926"/>
    <lineage>
        <taxon>Bacteria</taxon>
        <taxon>Pseudomonadati</taxon>
        <taxon>Planctomycetota</taxon>
        <taxon>Planctomycetia</taxon>
        <taxon>Planctomycetales</taxon>
        <taxon>Planctomycetaceae</taxon>
        <taxon>Fuerstiella</taxon>
    </lineage>
</organism>
<dbReference type="OrthoDB" id="6180at2"/>
<evidence type="ECO:0000259" key="2">
    <source>
        <dbReference type="Pfam" id="PF09176"/>
    </source>
</evidence>
<sequence length="292" mass="29870">MQKILIQFDTDSHPSTFDRVVAVDAGVDHLFSYGDVLPENVTGLVHGAMFTRGPNDLNNTAIFVGGSNVEAGEKLTARVTSTFFGPMRVSVMMDSNGCNTTAAAAVVAAKKHLDLATTSAVVLGGTGPVGQRVAQLLAAEGSDVTLVSRSKDRAASACEAIAAKVEGVKLTPAGASSSDEFVSLCKGTKLVVAAGAAGVCFLPEGTLQSLNELAVAIDLNAVPPTGIADIGVSDKAKEASNTICYGALGVGGTKMKVHKQAIASLFEDNDLVLDTAEIYQLALQVAGLSTTD</sequence>
<name>A0A1P8WJK5_9PLAN</name>
<keyword evidence="1" id="KW-0560">Oxidoreductase</keyword>
<feature type="domain" description="Methylene-tetrahydromethanopterin dehydrogenase N-terminal" evidence="2">
    <location>
        <begin position="17"/>
        <end position="96"/>
    </location>
</feature>